<name>A0A447UW40_9ENTR</name>
<dbReference type="EMBL" id="LR134201">
    <property type="protein sequence ID" value="VEB94930.1"/>
    <property type="molecule type" value="Genomic_DNA"/>
</dbReference>
<gene>
    <name evidence="1" type="ORF">NCTC11466_00016</name>
</gene>
<dbReference type="KEGG" id="clap:NCTC11466_00016"/>
<dbReference type="AlphaFoldDB" id="A0A447UW40"/>
<sequence>MAPSDGAKTRAAFGEPVALIPGLPEPGEAIPVFKETLPAGKILYRCHAMTWPGNSFNPGSAIHYQNSTINFLLQS</sequence>
<keyword evidence="2" id="KW-1185">Reference proteome</keyword>
<proteinExistence type="predicted"/>
<reference evidence="1 2" key="1">
    <citation type="submission" date="2018-12" db="EMBL/GenBank/DDBJ databases">
        <authorList>
            <consortium name="Pathogen Informatics"/>
        </authorList>
    </citation>
    <scope>NUCLEOTIDE SEQUENCE [LARGE SCALE GENOMIC DNA]</scope>
    <source>
        <strain evidence="1 2">NCTC11466</strain>
    </source>
</reference>
<evidence type="ECO:0000313" key="1">
    <source>
        <dbReference type="EMBL" id="VEB94930.1"/>
    </source>
</evidence>
<organism evidence="1 2">
    <name type="scientific">Cedecea lapagei</name>
    <dbReference type="NCBI Taxonomy" id="158823"/>
    <lineage>
        <taxon>Bacteria</taxon>
        <taxon>Pseudomonadati</taxon>
        <taxon>Pseudomonadota</taxon>
        <taxon>Gammaproteobacteria</taxon>
        <taxon>Enterobacterales</taxon>
        <taxon>Enterobacteriaceae</taxon>
        <taxon>Cedecea</taxon>
    </lineage>
</organism>
<dbReference type="Proteomes" id="UP000274122">
    <property type="component" value="Chromosome"/>
</dbReference>
<evidence type="ECO:0000313" key="2">
    <source>
        <dbReference type="Proteomes" id="UP000274122"/>
    </source>
</evidence>
<accession>A0A447UW40</accession>
<protein>
    <submittedName>
        <fullName evidence="1">Uncharacterized protein</fullName>
    </submittedName>
</protein>
<dbReference type="RefSeq" id="WP_232012274.1">
    <property type="nucleotide sequence ID" value="NZ_LR134201.1"/>
</dbReference>